<protein>
    <submittedName>
        <fullName evidence="2">CGNR zinc finger domain-containing protein</fullName>
    </submittedName>
</protein>
<dbReference type="PANTHER" id="PTHR35525:SF3">
    <property type="entry name" value="BLL6575 PROTEIN"/>
    <property type="match status" value="1"/>
</dbReference>
<dbReference type="Gene3D" id="1.10.3300.10">
    <property type="entry name" value="Jann2411-like domain"/>
    <property type="match status" value="1"/>
</dbReference>
<dbReference type="Pfam" id="PF07336">
    <property type="entry name" value="ABATE"/>
    <property type="match status" value="1"/>
</dbReference>
<dbReference type="SUPFAM" id="SSF160904">
    <property type="entry name" value="Jann2411-like"/>
    <property type="match status" value="1"/>
</dbReference>
<name>A0ABS5TGC9_9ACTN</name>
<dbReference type="InterPro" id="IPR023286">
    <property type="entry name" value="ABATE_dom_sf"/>
</dbReference>
<feature type="domain" description="Zinc finger CGNR" evidence="1">
    <location>
        <begin position="144"/>
        <end position="187"/>
    </location>
</feature>
<dbReference type="PANTHER" id="PTHR35525">
    <property type="entry name" value="BLL6575 PROTEIN"/>
    <property type="match status" value="1"/>
</dbReference>
<sequence length="192" mass="20551">MNAERTDLGLIEQFLNTLDLRSFTRHGASHVTTDRLSSPGALSAWLAEHDLSSGGTLDTGALDTALALRSALRDALSEDLDEASHEDPTGENADRITLALAAFPVRLTTHPTGGLRLSAASGVPGLDALIETVATAAATGSWRRVKLCASQDCRWAFYDTSRSGGGRWCSMEVCGNRHKTRAYRQRRDPGAA</sequence>
<evidence type="ECO:0000259" key="1">
    <source>
        <dbReference type="Pfam" id="PF11706"/>
    </source>
</evidence>
<gene>
    <name evidence="2" type="ORF">KIH74_13330</name>
</gene>
<dbReference type="EMBL" id="JAHBAY010000005">
    <property type="protein sequence ID" value="MBT0769913.1"/>
    <property type="molecule type" value="Genomic_DNA"/>
</dbReference>
<dbReference type="RefSeq" id="WP_214156213.1">
    <property type="nucleotide sequence ID" value="NZ_JAHBAY010000005.1"/>
</dbReference>
<proteinExistence type="predicted"/>
<dbReference type="Pfam" id="PF11706">
    <property type="entry name" value="zf-CGNR"/>
    <property type="match status" value="1"/>
</dbReference>
<dbReference type="InterPro" id="IPR021005">
    <property type="entry name" value="Znf_CGNR"/>
</dbReference>
<accession>A0ABS5TGC9</accession>
<comment type="caution">
    <text evidence="2">The sequence shown here is derived from an EMBL/GenBank/DDBJ whole genome shotgun (WGS) entry which is preliminary data.</text>
</comment>
<dbReference type="InterPro" id="IPR010852">
    <property type="entry name" value="ABATE"/>
</dbReference>
<evidence type="ECO:0000313" key="2">
    <source>
        <dbReference type="EMBL" id="MBT0769913.1"/>
    </source>
</evidence>
<dbReference type="Proteomes" id="UP001197247">
    <property type="component" value="Unassembled WGS sequence"/>
</dbReference>
<keyword evidence="3" id="KW-1185">Reference proteome</keyword>
<organism evidence="2 3">
    <name type="scientific">Kineosporia corallincola</name>
    <dbReference type="NCBI Taxonomy" id="2835133"/>
    <lineage>
        <taxon>Bacteria</taxon>
        <taxon>Bacillati</taxon>
        <taxon>Actinomycetota</taxon>
        <taxon>Actinomycetes</taxon>
        <taxon>Kineosporiales</taxon>
        <taxon>Kineosporiaceae</taxon>
        <taxon>Kineosporia</taxon>
    </lineage>
</organism>
<reference evidence="2 3" key="1">
    <citation type="submission" date="2021-05" db="EMBL/GenBank/DDBJ databases">
        <title>Kineosporia and Streptomyces sp. nov. two new marine actinobacteria isolated from Coral.</title>
        <authorList>
            <person name="Buangrab K."/>
            <person name="Sutthacheep M."/>
            <person name="Yeemin T."/>
            <person name="Harunari E."/>
            <person name="Igarashi Y."/>
            <person name="Kanchanasin P."/>
            <person name="Tanasupawat S."/>
            <person name="Phongsopitanun W."/>
        </authorList>
    </citation>
    <scope>NUCLEOTIDE SEQUENCE [LARGE SCALE GENOMIC DNA]</scope>
    <source>
        <strain evidence="2 3">J2-2</strain>
    </source>
</reference>
<evidence type="ECO:0000313" key="3">
    <source>
        <dbReference type="Proteomes" id="UP001197247"/>
    </source>
</evidence>